<dbReference type="GO" id="GO:0005524">
    <property type="term" value="F:ATP binding"/>
    <property type="evidence" value="ECO:0007669"/>
    <property type="project" value="UniProtKB-KW"/>
</dbReference>
<proteinExistence type="predicted"/>
<evidence type="ECO:0000259" key="9">
    <source>
        <dbReference type="Pfam" id="PF01467"/>
    </source>
</evidence>
<evidence type="ECO:0000256" key="5">
    <source>
        <dbReference type="ARBA" id="ARBA00022741"/>
    </source>
</evidence>
<reference evidence="10 11" key="1">
    <citation type="submission" date="2017-04" db="EMBL/GenBank/DDBJ databases">
        <title>Draft genome sequence of Tuber borchii Vittad., a whitish edible truffle.</title>
        <authorList>
            <consortium name="DOE Joint Genome Institute"/>
            <person name="Murat C."/>
            <person name="Kuo A."/>
            <person name="Barry K.W."/>
            <person name="Clum A."/>
            <person name="Dockter R.B."/>
            <person name="Fauchery L."/>
            <person name="Iotti M."/>
            <person name="Kohler A."/>
            <person name="Labutti K."/>
            <person name="Lindquist E.A."/>
            <person name="Lipzen A."/>
            <person name="Ohm R.A."/>
            <person name="Wang M."/>
            <person name="Grigoriev I.V."/>
            <person name="Zambonelli A."/>
            <person name="Martin F.M."/>
        </authorList>
    </citation>
    <scope>NUCLEOTIDE SEQUENCE [LARGE SCALE GENOMIC DNA]</scope>
    <source>
        <strain evidence="10 11">Tbo3840</strain>
    </source>
</reference>
<dbReference type="UniPathway" id="UPA00253">
    <property type="reaction ID" value="UER00600"/>
</dbReference>
<keyword evidence="4" id="KW-0548">Nucleotidyltransferase</keyword>
<sequence length="280" mass="31634">MMSNSEESVTTMAPSLSLLRSQLSSFTASSASLKLIHSTAPLTVTAKTLFVLDSSFNPPTRAHLNIALSSFKDRSTGPIEEKRLLLLLATQNADKAPKPASFEERLSMISIFVSDILSSLTPLSPAIDIAVTKHARFLDKSEELMRHYPNVTEQVYLIGYDTLIRILDIKYYPPAYTLKPLEVFFRNNRIRCMHRLGDLWGGREGQDDYLRNIGSGNREAEGCKKEWAERIEFIENENSTPVSSTRVREAICNKEEGVLDDLLTEGVRSWLRDRDVYTQD</sequence>
<dbReference type="Proteomes" id="UP000244722">
    <property type="component" value="Unassembled WGS sequence"/>
</dbReference>
<gene>
    <name evidence="10" type="ORF">B9Z19DRAFT_1037436</name>
</gene>
<dbReference type="GO" id="GO:0009435">
    <property type="term" value="P:NAD+ biosynthetic process"/>
    <property type="evidence" value="ECO:0007669"/>
    <property type="project" value="UniProtKB-UniPathway"/>
</dbReference>
<keyword evidence="5" id="KW-0547">Nucleotide-binding</keyword>
<name>A0A2T7A9K7_TUBBO</name>
<evidence type="ECO:0000256" key="1">
    <source>
        <dbReference type="ARBA" id="ARBA00004790"/>
    </source>
</evidence>
<dbReference type="SUPFAM" id="SSF52374">
    <property type="entry name" value="Nucleotidylyl transferase"/>
    <property type="match status" value="1"/>
</dbReference>
<comment type="pathway">
    <text evidence="1">Cofactor biosynthesis; NAD(+) biosynthesis.</text>
</comment>
<feature type="domain" description="Cytidyltransferase-like" evidence="9">
    <location>
        <begin position="53"/>
        <end position="249"/>
    </location>
</feature>
<evidence type="ECO:0000313" key="11">
    <source>
        <dbReference type="Proteomes" id="UP000244722"/>
    </source>
</evidence>
<evidence type="ECO:0000256" key="7">
    <source>
        <dbReference type="ARBA" id="ARBA00023027"/>
    </source>
</evidence>
<dbReference type="EMBL" id="NESQ01000001">
    <property type="protein sequence ID" value="PUU84410.1"/>
    <property type="molecule type" value="Genomic_DNA"/>
</dbReference>
<dbReference type="GO" id="GO:0005737">
    <property type="term" value="C:cytoplasm"/>
    <property type="evidence" value="ECO:0007669"/>
    <property type="project" value="TreeGrafter"/>
</dbReference>
<dbReference type="STRING" id="42251.A0A2T7A9K7"/>
<keyword evidence="7" id="KW-0520">NAD</keyword>
<evidence type="ECO:0000256" key="4">
    <source>
        <dbReference type="ARBA" id="ARBA00022695"/>
    </source>
</evidence>
<dbReference type="GO" id="GO:0000309">
    <property type="term" value="F:nicotinamide-nucleotide adenylyltransferase activity"/>
    <property type="evidence" value="ECO:0007669"/>
    <property type="project" value="UniProtKB-EC"/>
</dbReference>
<evidence type="ECO:0000256" key="3">
    <source>
        <dbReference type="ARBA" id="ARBA00022679"/>
    </source>
</evidence>
<evidence type="ECO:0000256" key="6">
    <source>
        <dbReference type="ARBA" id="ARBA00022840"/>
    </source>
</evidence>
<dbReference type="InterPro" id="IPR005248">
    <property type="entry name" value="NadD/NMNAT"/>
</dbReference>
<dbReference type="PANTHER" id="PTHR31285:SF0">
    <property type="entry name" value="NICOTINAMIDE MONONUCLEOTIDE ADENYLYLTRANSFERASE"/>
    <property type="match status" value="1"/>
</dbReference>
<comment type="catalytic activity">
    <reaction evidence="8">
        <text>beta-nicotinamide D-ribonucleotide + ATP + H(+) = diphosphate + NAD(+)</text>
        <dbReference type="Rhea" id="RHEA:21360"/>
        <dbReference type="ChEBI" id="CHEBI:14649"/>
        <dbReference type="ChEBI" id="CHEBI:15378"/>
        <dbReference type="ChEBI" id="CHEBI:30616"/>
        <dbReference type="ChEBI" id="CHEBI:33019"/>
        <dbReference type="ChEBI" id="CHEBI:57540"/>
        <dbReference type="EC" id="2.7.7.1"/>
    </reaction>
</comment>
<dbReference type="OrthoDB" id="5591297at2759"/>
<comment type="caution">
    <text evidence="10">The sequence shown here is derived from an EMBL/GenBank/DDBJ whole genome shotgun (WGS) entry which is preliminary data.</text>
</comment>
<dbReference type="AlphaFoldDB" id="A0A2T7A9K7"/>
<keyword evidence="3" id="KW-0808">Transferase</keyword>
<dbReference type="Gene3D" id="3.40.50.620">
    <property type="entry name" value="HUPs"/>
    <property type="match status" value="1"/>
</dbReference>
<keyword evidence="2" id="KW-0662">Pyridine nucleotide biosynthesis</keyword>
<evidence type="ECO:0000256" key="2">
    <source>
        <dbReference type="ARBA" id="ARBA00022642"/>
    </source>
</evidence>
<organism evidence="10 11">
    <name type="scientific">Tuber borchii</name>
    <name type="common">White truffle</name>
    <dbReference type="NCBI Taxonomy" id="42251"/>
    <lineage>
        <taxon>Eukaryota</taxon>
        <taxon>Fungi</taxon>
        <taxon>Dikarya</taxon>
        <taxon>Ascomycota</taxon>
        <taxon>Pezizomycotina</taxon>
        <taxon>Pezizomycetes</taxon>
        <taxon>Pezizales</taxon>
        <taxon>Tuberaceae</taxon>
        <taxon>Tuber</taxon>
    </lineage>
</organism>
<keyword evidence="6" id="KW-0067">ATP-binding</keyword>
<dbReference type="PANTHER" id="PTHR31285">
    <property type="entry name" value="NICOTINAMIDE MONONUCLEOTIDE ADENYLYLTRANSFERASE"/>
    <property type="match status" value="1"/>
</dbReference>
<dbReference type="InterPro" id="IPR014729">
    <property type="entry name" value="Rossmann-like_a/b/a_fold"/>
</dbReference>
<dbReference type="GO" id="GO:0016887">
    <property type="term" value="F:ATP hydrolysis activity"/>
    <property type="evidence" value="ECO:0007669"/>
    <property type="project" value="TreeGrafter"/>
</dbReference>
<dbReference type="InterPro" id="IPR004821">
    <property type="entry name" value="Cyt_trans-like"/>
</dbReference>
<accession>A0A2T7A9K7</accession>
<protein>
    <recommendedName>
        <fullName evidence="9">Cytidyltransferase-like domain-containing protein</fullName>
    </recommendedName>
</protein>
<dbReference type="CDD" id="cd02165">
    <property type="entry name" value="NMNAT"/>
    <property type="match status" value="1"/>
</dbReference>
<dbReference type="Pfam" id="PF01467">
    <property type="entry name" value="CTP_transf_like"/>
    <property type="match status" value="1"/>
</dbReference>
<evidence type="ECO:0000256" key="8">
    <source>
        <dbReference type="ARBA" id="ARBA00049001"/>
    </source>
</evidence>
<dbReference type="GO" id="GO:0005634">
    <property type="term" value="C:nucleus"/>
    <property type="evidence" value="ECO:0007669"/>
    <property type="project" value="TreeGrafter"/>
</dbReference>
<keyword evidence="11" id="KW-1185">Reference proteome</keyword>
<evidence type="ECO:0000313" key="10">
    <source>
        <dbReference type="EMBL" id="PUU84410.1"/>
    </source>
</evidence>